<protein>
    <recommendedName>
        <fullName evidence="5">Cardiolipin synthase N-terminal domain-containing protein</fullName>
    </recommendedName>
</protein>
<feature type="region of interest" description="Disordered" evidence="1">
    <location>
        <begin position="70"/>
        <end position="90"/>
    </location>
</feature>
<keyword evidence="2" id="KW-0812">Transmembrane</keyword>
<evidence type="ECO:0000313" key="4">
    <source>
        <dbReference type="Proteomes" id="UP000006465"/>
    </source>
</evidence>
<evidence type="ECO:0008006" key="5">
    <source>
        <dbReference type="Google" id="ProtNLM"/>
    </source>
</evidence>
<feature type="transmembrane region" description="Helical" evidence="2">
    <location>
        <begin position="39"/>
        <end position="61"/>
    </location>
</feature>
<feature type="transmembrane region" description="Helical" evidence="2">
    <location>
        <begin position="7"/>
        <end position="27"/>
    </location>
</feature>
<name>A0AAU8Q4G1_CORPS</name>
<evidence type="ECO:0000313" key="3">
    <source>
        <dbReference type="EMBL" id="AFK17492.1"/>
    </source>
</evidence>
<reference evidence="3 4" key="1">
    <citation type="journal article" date="2013" name="J. Biotechnol.">
        <title>Genome sequence of Corynebacterium pseudotuberculosis biovar equi strain 258 and prediction of antigenic targets to improve biotechnological vaccine production.</title>
        <authorList>
            <person name="Soares S.C."/>
            <person name="Trost E."/>
            <person name="Ramos R.T."/>
            <person name="Carneiro A.R."/>
            <person name="Santos A.R."/>
            <person name="Pinto A.C."/>
            <person name="Barbosa E."/>
            <person name="Aburjaile F."/>
            <person name="Ali A."/>
            <person name="Diniz C.A."/>
            <person name="Hassan S.S."/>
            <person name="Fiaux K."/>
            <person name="Guimaraes L.C."/>
            <person name="Bakhtiar S.M."/>
            <person name="Pereira U."/>
            <person name="Almeida S.S."/>
            <person name="Abreu V.A."/>
            <person name="Rocha F.S."/>
            <person name="Dorella F.A."/>
            <person name="Miyoshi A."/>
            <person name="Silva A."/>
            <person name="Azevedo V."/>
            <person name="Tauch A."/>
        </authorList>
    </citation>
    <scope>NUCLEOTIDE SEQUENCE [LARGE SCALE GENOMIC DNA]</scope>
    <source>
        <strain evidence="3 4">258</strain>
    </source>
</reference>
<sequence>MNELASLWWLIALQGVLTITALFYLARLGERRLAAQPRWVWLVVILVGQTMGSVAFLFLYFRERKYRDQPERTEPKKNMGVIEQLYGDSR</sequence>
<dbReference type="KEGG" id="coe:CP258_09610"/>
<proteinExistence type="predicted"/>
<accession>A0AAU8Q4G1</accession>
<keyword evidence="2" id="KW-0472">Membrane</keyword>
<dbReference type="EMBL" id="CP003540">
    <property type="protein sequence ID" value="AFK17492.1"/>
    <property type="molecule type" value="Genomic_DNA"/>
</dbReference>
<dbReference type="AlphaFoldDB" id="A0AAU8Q4G1"/>
<evidence type="ECO:0000256" key="1">
    <source>
        <dbReference type="SAM" id="MobiDB-lite"/>
    </source>
</evidence>
<evidence type="ECO:0000256" key="2">
    <source>
        <dbReference type="SAM" id="Phobius"/>
    </source>
</evidence>
<dbReference type="Proteomes" id="UP000006465">
    <property type="component" value="Chromosome"/>
</dbReference>
<keyword evidence="2" id="KW-1133">Transmembrane helix</keyword>
<dbReference type="RefSeq" id="WP_014367685.1">
    <property type="nucleotide sequence ID" value="NC_017945.3"/>
</dbReference>
<gene>
    <name evidence="3" type="ORF">CP258_09610</name>
</gene>
<organism evidence="3 4">
    <name type="scientific">Corynebacterium pseudotuberculosis 258</name>
    <dbReference type="NCBI Taxonomy" id="1168865"/>
    <lineage>
        <taxon>Bacteria</taxon>
        <taxon>Bacillati</taxon>
        <taxon>Actinomycetota</taxon>
        <taxon>Actinomycetes</taxon>
        <taxon>Mycobacteriales</taxon>
        <taxon>Corynebacteriaceae</taxon>
        <taxon>Corynebacterium</taxon>
    </lineage>
</organism>